<evidence type="ECO:0000313" key="4">
    <source>
        <dbReference type="EMBL" id="CAL1166672.1"/>
    </source>
</evidence>
<comment type="caution">
    <text evidence="3">The sequence shown here is derived from an EMBL/GenBank/DDBJ whole genome shotgun (WGS) entry which is preliminary data.</text>
</comment>
<dbReference type="OrthoDB" id="442873at2759"/>
<evidence type="ECO:0000313" key="5">
    <source>
        <dbReference type="EMBL" id="CAL4800609.1"/>
    </source>
</evidence>
<evidence type="ECO:0000256" key="1">
    <source>
        <dbReference type="SAM" id="MobiDB-lite"/>
    </source>
</evidence>
<feature type="transmembrane region" description="Helical" evidence="2">
    <location>
        <begin position="64"/>
        <end position="81"/>
    </location>
</feature>
<gene>
    <name evidence="3" type="ORF">C1SCF055_LOCUS38287</name>
</gene>
<feature type="transmembrane region" description="Helical" evidence="2">
    <location>
        <begin position="292"/>
        <end position="314"/>
    </location>
</feature>
<organism evidence="3">
    <name type="scientific">Cladocopium goreaui</name>
    <dbReference type="NCBI Taxonomy" id="2562237"/>
    <lineage>
        <taxon>Eukaryota</taxon>
        <taxon>Sar</taxon>
        <taxon>Alveolata</taxon>
        <taxon>Dinophyceae</taxon>
        <taxon>Suessiales</taxon>
        <taxon>Symbiodiniaceae</taxon>
        <taxon>Cladocopium</taxon>
    </lineage>
</organism>
<keyword evidence="6" id="KW-1185">Reference proteome</keyword>
<dbReference type="EMBL" id="CAMXCT010005791">
    <property type="protein sequence ID" value="CAI4013297.1"/>
    <property type="molecule type" value="Genomic_DNA"/>
</dbReference>
<feature type="transmembrane region" description="Helical" evidence="2">
    <location>
        <begin position="326"/>
        <end position="346"/>
    </location>
</feature>
<keyword evidence="2" id="KW-0472">Membrane</keyword>
<dbReference type="EMBL" id="CAMXCT020005791">
    <property type="protein sequence ID" value="CAL1166672.1"/>
    <property type="molecule type" value="Genomic_DNA"/>
</dbReference>
<keyword evidence="2" id="KW-0812">Transmembrane</keyword>
<dbReference type="Proteomes" id="UP001152797">
    <property type="component" value="Unassembled WGS sequence"/>
</dbReference>
<evidence type="ECO:0000313" key="3">
    <source>
        <dbReference type="EMBL" id="CAI4013297.1"/>
    </source>
</evidence>
<feature type="region of interest" description="Disordered" evidence="1">
    <location>
        <begin position="609"/>
        <end position="664"/>
    </location>
</feature>
<reference evidence="3" key="1">
    <citation type="submission" date="2022-10" db="EMBL/GenBank/DDBJ databases">
        <authorList>
            <person name="Chen Y."/>
            <person name="Dougan E. K."/>
            <person name="Chan C."/>
            <person name="Rhodes N."/>
            <person name="Thang M."/>
        </authorList>
    </citation>
    <scope>NUCLEOTIDE SEQUENCE</scope>
</reference>
<dbReference type="AlphaFoldDB" id="A0A9P1DMW7"/>
<proteinExistence type="predicted"/>
<sequence>MEIAAVAAGAAGSLFGYNRENYFFDGEQRIKREYQGQTMRVKQFELFREDIRDLMNLTVAKMDNYLIVNTIQIGLVVVLFTEGRPDPGVAPPWLLCLWGASGAGSFMYITLCIWLAMHASICSHSFCVRMLTQVVRLPIPTKEQLDAARVLATDFEGTKVREMLRVPVVNQQLKKLHSMVDHLNDDGSDPSDVFPEETMLDADGRPVATDTLAHVRLYRKMQANWQAYDAYARVSMAMGTNQFLQQLGYTCLIGFITENKSILPGMCSVAIFSICATLLIRLDLYLPWRSLILAGVLNTLPPMVAGISLILNLAASRSDEADYLKLVADAIVPFIFFLHIIWLILLLNWAKGKKINNLALPTIFRAVLYLDVFGWLSSQEVPQGLVAAAGGVQEAEDGGRSALSIVREEEQWQPPAGQIPFTAVAVETAAAEGECPCRQSLRDSLAKLCGEMKRDLDSDLGAFELPDVQALMETYEKQAVSELRQQLKEIVGNLSLEVDPSCEAAPAVWVRLDWNPSGRATQFFRRVRSEDTSVVWTRPMPPDIVLELDEISLRLDSFKMKVQTLVSQFSEEVTQSFEASSCRRLTRNSSAGSGDGASEQFWHLPEAATDTDAAGQQQESRESVQLAESAAAQDADPQRFEAAAGGFHPHQPRGREEQDARRSAFAEPGQLPWNTVKHGSLILIGSWCVSLVWTILREWETVVDILTPPLPSSPDLELLYDGPWPRFFEPRGLACSFTEHETERLLIAEKHDVHQLVVSNRSDRSWRLSRSHLEAHCLARAPEFHAAGLRGISLDCAEREACASLLMGEGNAVLQCERNSSSELHFFGGPWHLSSGRYQGGFWAQRAVEKSPVLLQPSEGQARHFVPSMQLGSHPAGQQEFLDALQGGDLLALSQQGRLHAWESERWLPSDWFYDLPKEMGLRWLGMCAAGKSAFLLGKGAGRVELWRLQLSSLLR</sequence>
<keyword evidence="2" id="KW-1133">Transmembrane helix</keyword>
<reference evidence="4" key="2">
    <citation type="submission" date="2024-04" db="EMBL/GenBank/DDBJ databases">
        <authorList>
            <person name="Chen Y."/>
            <person name="Shah S."/>
            <person name="Dougan E. K."/>
            <person name="Thang M."/>
            <person name="Chan C."/>
        </authorList>
    </citation>
    <scope>NUCLEOTIDE SEQUENCE [LARGE SCALE GENOMIC DNA]</scope>
</reference>
<feature type="transmembrane region" description="Helical" evidence="2">
    <location>
        <begin position="261"/>
        <end position="280"/>
    </location>
</feature>
<protein>
    <submittedName>
        <fullName evidence="5">WW domain-containing protein</fullName>
    </submittedName>
</protein>
<evidence type="ECO:0000256" key="2">
    <source>
        <dbReference type="SAM" id="Phobius"/>
    </source>
</evidence>
<name>A0A9P1DMW7_9DINO</name>
<dbReference type="EMBL" id="CAMXCT030005791">
    <property type="protein sequence ID" value="CAL4800609.1"/>
    <property type="molecule type" value="Genomic_DNA"/>
</dbReference>
<feature type="transmembrane region" description="Helical" evidence="2">
    <location>
        <begin position="93"/>
        <end position="117"/>
    </location>
</feature>
<accession>A0A9P1DMW7</accession>
<feature type="compositionally biased region" description="Basic and acidic residues" evidence="1">
    <location>
        <begin position="653"/>
        <end position="664"/>
    </location>
</feature>
<evidence type="ECO:0000313" key="6">
    <source>
        <dbReference type="Proteomes" id="UP001152797"/>
    </source>
</evidence>